<reference evidence="2" key="2">
    <citation type="submission" date="2022-10" db="EMBL/GenBank/DDBJ databases">
        <authorList>
            <consortium name="ENA_rothamsted_submissions"/>
            <consortium name="culmorum"/>
            <person name="King R."/>
        </authorList>
    </citation>
    <scope>NUCLEOTIDE SEQUENCE</scope>
</reference>
<keyword evidence="3" id="KW-1185">Reference proteome</keyword>
<reference evidence="2" key="1">
    <citation type="submission" date="2022-01" db="EMBL/GenBank/DDBJ databases">
        <authorList>
            <person name="King R."/>
        </authorList>
    </citation>
    <scope>NUCLEOTIDE SEQUENCE</scope>
</reference>
<sequence>MSLTLEDLCTIIKKGNEDLKQEISNVRKDLCSEIRKLEQKNDKLEVENKRLKEKLTELERKAKKYNLILYGLDGDEAGAATTGKILDLVNNTLGIPCARSDLRDSYRIGKTVDGNIRPIVVEVVNLQFKSEILNRAKVCSSELREKRVNIALDYTKEDYEERKCLLKHMKAAKEKQYSARIKNNILIVNGEEFSYDYLKNKEDQQMDDSSKVISYSAPPTPTLVPFELLCHSF</sequence>
<accession>A0A9N9WXW5</accession>
<evidence type="ECO:0000313" key="3">
    <source>
        <dbReference type="Proteomes" id="UP001153737"/>
    </source>
</evidence>
<dbReference type="OrthoDB" id="6776827at2759"/>
<dbReference type="EMBL" id="OU896716">
    <property type="protein sequence ID" value="CAG9814140.1"/>
    <property type="molecule type" value="Genomic_DNA"/>
</dbReference>
<proteinExistence type="predicted"/>
<feature type="coiled-coil region" evidence="1">
    <location>
        <begin position="20"/>
        <end position="68"/>
    </location>
</feature>
<gene>
    <name evidence="2" type="ORF">PHAECO_LOCUS1876</name>
</gene>
<organism evidence="2 3">
    <name type="scientific">Phaedon cochleariae</name>
    <name type="common">Mustard beetle</name>
    <dbReference type="NCBI Taxonomy" id="80249"/>
    <lineage>
        <taxon>Eukaryota</taxon>
        <taxon>Metazoa</taxon>
        <taxon>Ecdysozoa</taxon>
        <taxon>Arthropoda</taxon>
        <taxon>Hexapoda</taxon>
        <taxon>Insecta</taxon>
        <taxon>Pterygota</taxon>
        <taxon>Neoptera</taxon>
        <taxon>Endopterygota</taxon>
        <taxon>Coleoptera</taxon>
        <taxon>Polyphaga</taxon>
        <taxon>Cucujiformia</taxon>
        <taxon>Chrysomeloidea</taxon>
        <taxon>Chrysomelidae</taxon>
        <taxon>Chrysomelinae</taxon>
        <taxon>Chrysomelini</taxon>
        <taxon>Phaedon</taxon>
    </lineage>
</organism>
<protein>
    <recommendedName>
        <fullName evidence="4">Endonuclease-reverse transcriptase</fullName>
    </recommendedName>
</protein>
<keyword evidence="1" id="KW-0175">Coiled coil</keyword>
<name>A0A9N9WXW5_PHACE</name>
<evidence type="ECO:0000256" key="1">
    <source>
        <dbReference type="SAM" id="Coils"/>
    </source>
</evidence>
<dbReference type="Proteomes" id="UP001153737">
    <property type="component" value="Chromosome 10"/>
</dbReference>
<dbReference type="AlphaFoldDB" id="A0A9N9WXW5"/>
<evidence type="ECO:0000313" key="2">
    <source>
        <dbReference type="EMBL" id="CAG9814140.1"/>
    </source>
</evidence>
<evidence type="ECO:0008006" key="4">
    <source>
        <dbReference type="Google" id="ProtNLM"/>
    </source>
</evidence>